<reference evidence="1" key="2">
    <citation type="submission" date="2025-09" db="UniProtKB">
        <authorList>
            <consortium name="Ensembl"/>
        </authorList>
    </citation>
    <scope>IDENTIFICATION</scope>
</reference>
<name>A0A3B4Y985_SERLL</name>
<evidence type="ECO:0000313" key="2">
    <source>
        <dbReference type="Proteomes" id="UP000261360"/>
    </source>
</evidence>
<keyword evidence="2" id="KW-1185">Reference proteome</keyword>
<accession>A0A3B4Y985</accession>
<reference evidence="1" key="1">
    <citation type="submission" date="2025-08" db="UniProtKB">
        <authorList>
            <consortium name="Ensembl"/>
        </authorList>
    </citation>
    <scope>IDENTIFICATION</scope>
</reference>
<evidence type="ECO:0000313" key="1">
    <source>
        <dbReference type="Ensembl" id="ENSSLDP00000027390.1"/>
    </source>
</evidence>
<proteinExistence type="predicted"/>
<organism evidence="1 2">
    <name type="scientific">Seriola lalandi dorsalis</name>
    <dbReference type="NCBI Taxonomy" id="1841481"/>
    <lineage>
        <taxon>Eukaryota</taxon>
        <taxon>Metazoa</taxon>
        <taxon>Chordata</taxon>
        <taxon>Craniata</taxon>
        <taxon>Vertebrata</taxon>
        <taxon>Euteleostomi</taxon>
        <taxon>Actinopterygii</taxon>
        <taxon>Neopterygii</taxon>
        <taxon>Teleostei</taxon>
        <taxon>Neoteleostei</taxon>
        <taxon>Acanthomorphata</taxon>
        <taxon>Carangaria</taxon>
        <taxon>Carangiformes</taxon>
        <taxon>Carangidae</taxon>
        <taxon>Seriola</taxon>
    </lineage>
</organism>
<dbReference type="Proteomes" id="UP000261360">
    <property type="component" value="Unplaced"/>
</dbReference>
<dbReference type="AlphaFoldDB" id="A0A3B4Y985"/>
<dbReference type="Ensembl" id="ENSSLDT00000028226.1">
    <property type="protein sequence ID" value="ENSSLDP00000027390.1"/>
    <property type="gene ID" value="ENSSLDG00000021253.1"/>
</dbReference>
<sequence length="119" mass="13226">MSQLFSNLSCLHLMFKVDPVGDTIIKLPFSSAVAILPLIITINKQSVCEWMGSLPPTLKHSSGNMIYWDALTQVGGDAFFASQSMQIENFNQAPKKGWKITVDKRRGERQKWVGGPAVM</sequence>
<protein>
    <submittedName>
        <fullName evidence="1">Uncharacterized protein</fullName>
    </submittedName>
</protein>